<organism evidence="3">
    <name type="scientific">Micromonospora sp. CCTCC AA 2012012</name>
    <dbReference type="NCBI Taxonomy" id="3111921"/>
    <lineage>
        <taxon>Bacteria</taxon>
        <taxon>Bacillati</taxon>
        <taxon>Actinomycetota</taxon>
        <taxon>Actinomycetes</taxon>
        <taxon>Micromonosporales</taxon>
        <taxon>Micromonosporaceae</taxon>
        <taxon>Micromonospora</taxon>
    </lineage>
</organism>
<feature type="compositionally biased region" description="Basic and acidic residues" evidence="1">
    <location>
        <begin position="56"/>
        <end position="70"/>
    </location>
</feature>
<evidence type="ECO:0000313" key="2">
    <source>
        <dbReference type="EMBL" id="XBP91007.1"/>
    </source>
</evidence>
<gene>
    <name evidence="3" type="ORF">ABUL08_15130</name>
    <name evidence="2" type="ORF">VK199_15065</name>
</gene>
<feature type="region of interest" description="Disordered" evidence="1">
    <location>
        <begin position="1"/>
        <end position="70"/>
    </location>
</feature>
<evidence type="ECO:0000313" key="3">
    <source>
        <dbReference type="EMBL" id="XCH71705.1"/>
    </source>
</evidence>
<evidence type="ECO:0000256" key="1">
    <source>
        <dbReference type="SAM" id="MobiDB-lite"/>
    </source>
</evidence>
<dbReference type="RefSeq" id="WP_350930556.1">
    <property type="nucleotide sequence ID" value="NZ_CP157762.1"/>
</dbReference>
<protein>
    <submittedName>
        <fullName evidence="3">Uncharacterized protein</fullName>
    </submittedName>
</protein>
<dbReference type="AlphaFoldDB" id="A0AAU8H728"/>
<feature type="compositionally biased region" description="Basic and acidic residues" evidence="1">
    <location>
        <begin position="1"/>
        <end position="13"/>
    </location>
</feature>
<sequence length="335" mass="37286">MDRAQRAWQERHGITNGDWEEDHHPDRPGQPTAEQLAELEREFRVINGQDPETGEDLERPRPRHDPSHLPARTHHEAHLHLDLTPCPCGGGGSEISSVAVDLDDDEIGRRYTQTCTACGASRQVVYRLPSVPYVPAGPLGFGYGDGPSRLIDAAQWLWVADRYAALVPPGARDLPPPERDRARGRLIAATAALDEVLKFVPPGASGVPEEAVWTPMGRALRERDGARLDAGRISAVRAAYLEILTDLAGRDELTGHSLGDPAAALAAYREIEAALRADQGRWYRLESATRQWARRHRIDDRDWTEDGWSGDDRRRPSAEQAWEMVREARQIAGRP</sequence>
<reference evidence="3" key="2">
    <citation type="submission" date="2024-06" db="EMBL/GenBank/DDBJ databases">
        <title>Micromonospora mangrovi CCTCC AA 2012012 genome sequences.</title>
        <authorList>
            <person name="Gao J."/>
        </authorList>
    </citation>
    <scope>NUCLEOTIDE SEQUENCE</scope>
    <source>
        <strain evidence="3">CCTCC AA 2012012</strain>
    </source>
</reference>
<reference evidence="2" key="1">
    <citation type="submission" date="2024-01" db="EMBL/GenBank/DDBJ databases">
        <title>The genome sequence of Micromonospora mangrovi CCTCC AA 2012012.</title>
        <authorList>
            <person name="Gao J."/>
        </authorList>
    </citation>
    <scope>NUCLEOTIDE SEQUENCE</scope>
    <source>
        <strain evidence="2">CCTCC AA 2012012</strain>
    </source>
</reference>
<proteinExistence type="predicted"/>
<dbReference type="EMBL" id="CP159342">
    <property type="protein sequence ID" value="XCH71705.1"/>
    <property type="molecule type" value="Genomic_DNA"/>
</dbReference>
<name>A0AAU8H728_9ACTN</name>
<dbReference type="EMBL" id="CP157762">
    <property type="protein sequence ID" value="XBP91007.1"/>
    <property type="molecule type" value="Genomic_DNA"/>
</dbReference>
<accession>A0AAU8H728</accession>